<dbReference type="PANTHER" id="PTHR12185:SF14">
    <property type="entry name" value="CHOLESTEROL UPTAKE PROTEIN 1"/>
    <property type="match status" value="1"/>
</dbReference>
<evidence type="ECO:0008006" key="13">
    <source>
        <dbReference type="Google" id="ProtNLM"/>
    </source>
</evidence>
<dbReference type="GO" id="GO:0003725">
    <property type="term" value="F:double-stranded RNA binding"/>
    <property type="evidence" value="ECO:0007669"/>
    <property type="project" value="TreeGrafter"/>
</dbReference>
<evidence type="ECO:0000256" key="5">
    <source>
        <dbReference type="ARBA" id="ARBA00022989"/>
    </source>
</evidence>
<feature type="transmembrane region" description="Helical" evidence="9">
    <location>
        <begin position="835"/>
        <end position="854"/>
    </location>
</feature>
<dbReference type="AlphaFoldDB" id="A0A8S4HXU9"/>
<evidence type="ECO:0000313" key="12">
    <source>
        <dbReference type="Proteomes" id="UP000838878"/>
    </source>
</evidence>
<evidence type="ECO:0000256" key="10">
    <source>
        <dbReference type="SAM" id="SignalP"/>
    </source>
</evidence>
<feature type="transmembrane region" description="Helical" evidence="9">
    <location>
        <begin position="373"/>
        <end position="397"/>
    </location>
</feature>
<keyword evidence="7" id="KW-0325">Glycoprotein</keyword>
<feature type="transmembrane region" description="Helical" evidence="9">
    <location>
        <begin position="588"/>
        <end position="610"/>
    </location>
</feature>
<dbReference type="Pfam" id="PF13965">
    <property type="entry name" value="SID-1_RNA_chan"/>
    <property type="match status" value="1"/>
</dbReference>
<feature type="transmembrane region" description="Helical" evidence="9">
    <location>
        <begin position="752"/>
        <end position="772"/>
    </location>
</feature>
<feature type="signal peptide" evidence="10">
    <location>
        <begin position="1"/>
        <end position="23"/>
    </location>
</feature>
<evidence type="ECO:0000256" key="7">
    <source>
        <dbReference type="ARBA" id="ARBA00023180"/>
    </source>
</evidence>
<dbReference type="Proteomes" id="UP000838878">
    <property type="component" value="Chromosome 1"/>
</dbReference>
<feature type="compositionally biased region" description="Polar residues" evidence="8">
    <location>
        <begin position="435"/>
        <end position="452"/>
    </location>
</feature>
<keyword evidence="5 9" id="KW-1133">Transmembrane helix</keyword>
<feature type="transmembrane region" description="Helical" evidence="9">
    <location>
        <begin position="548"/>
        <end position="567"/>
    </location>
</feature>
<feature type="chain" id="PRO_5035894014" description="SID1 transmembrane family member 1" evidence="10">
    <location>
        <begin position="24"/>
        <end position="869"/>
    </location>
</feature>
<feature type="transmembrane region" description="Helical" evidence="9">
    <location>
        <begin position="672"/>
        <end position="694"/>
    </location>
</feature>
<evidence type="ECO:0000256" key="4">
    <source>
        <dbReference type="ARBA" id="ARBA00022729"/>
    </source>
</evidence>
<accession>A0A8S4HXU9</accession>
<dbReference type="EMBL" id="OV170221">
    <property type="protein sequence ID" value="CAH0712811.1"/>
    <property type="molecule type" value="Genomic_DNA"/>
</dbReference>
<gene>
    <name evidence="11" type="ORF">BINO364_LOCUS42</name>
</gene>
<name>A0A8S4HXU9_9NEOP</name>
<keyword evidence="4 10" id="KW-0732">Signal</keyword>
<reference evidence="11" key="1">
    <citation type="submission" date="2021-12" db="EMBL/GenBank/DDBJ databases">
        <authorList>
            <person name="Martin H S."/>
        </authorList>
    </citation>
    <scope>NUCLEOTIDE SEQUENCE</scope>
</reference>
<feature type="region of interest" description="Disordered" evidence="8">
    <location>
        <begin position="408"/>
        <end position="458"/>
    </location>
</feature>
<evidence type="ECO:0000256" key="1">
    <source>
        <dbReference type="ARBA" id="ARBA00004141"/>
    </source>
</evidence>
<keyword evidence="12" id="KW-1185">Reference proteome</keyword>
<evidence type="ECO:0000256" key="8">
    <source>
        <dbReference type="SAM" id="MobiDB-lite"/>
    </source>
</evidence>
<dbReference type="GO" id="GO:0005886">
    <property type="term" value="C:plasma membrane"/>
    <property type="evidence" value="ECO:0007669"/>
    <property type="project" value="TreeGrafter"/>
</dbReference>
<dbReference type="GO" id="GO:0005764">
    <property type="term" value="C:lysosome"/>
    <property type="evidence" value="ECO:0007669"/>
    <property type="project" value="TreeGrafter"/>
</dbReference>
<protein>
    <recommendedName>
        <fullName evidence="13">SID1 transmembrane family member 1</fullName>
    </recommendedName>
</protein>
<feature type="transmembrane region" description="Helical" evidence="9">
    <location>
        <begin position="784"/>
        <end position="805"/>
    </location>
</feature>
<evidence type="ECO:0000313" key="11">
    <source>
        <dbReference type="EMBL" id="CAH0712811.1"/>
    </source>
</evidence>
<dbReference type="GO" id="GO:0051033">
    <property type="term" value="F:RNA transmembrane transporter activity"/>
    <property type="evidence" value="ECO:0007669"/>
    <property type="project" value="TreeGrafter"/>
</dbReference>
<keyword evidence="3 9" id="KW-0812">Transmembrane</keyword>
<evidence type="ECO:0000256" key="6">
    <source>
        <dbReference type="ARBA" id="ARBA00023136"/>
    </source>
</evidence>
<organism evidence="11 12">
    <name type="scientific">Brenthis ino</name>
    <name type="common">lesser marbled fritillary</name>
    <dbReference type="NCBI Taxonomy" id="405034"/>
    <lineage>
        <taxon>Eukaryota</taxon>
        <taxon>Metazoa</taxon>
        <taxon>Ecdysozoa</taxon>
        <taxon>Arthropoda</taxon>
        <taxon>Hexapoda</taxon>
        <taxon>Insecta</taxon>
        <taxon>Pterygota</taxon>
        <taxon>Neoptera</taxon>
        <taxon>Endopterygota</taxon>
        <taxon>Lepidoptera</taxon>
        <taxon>Glossata</taxon>
        <taxon>Ditrysia</taxon>
        <taxon>Papilionoidea</taxon>
        <taxon>Nymphalidae</taxon>
        <taxon>Heliconiinae</taxon>
        <taxon>Argynnini</taxon>
        <taxon>Brenthis</taxon>
    </lineage>
</organism>
<comment type="subcellular location">
    <subcellularLocation>
        <location evidence="1">Membrane</location>
        <topology evidence="1">Multi-pass membrane protein</topology>
    </subcellularLocation>
</comment>
<feature type="non-terminal residue" evidence="11">
    <location>
        <position position="869"/>
    </location>
</feature>
<sequence>MEIIRWFKISLFLCFRYCLCVRSDDIIFHYNNTYKYNVPYIVEVSKTAEYIMEFAGDLQGYDTPARVTVASDFANRTYPLFITARQQKGVFSWQLPMLVQTPDALEQFTNISRTLCPHNNIFSEDEDTCVNERWIRVYCGPLMHISTLNTPIVHLTSSSPEPIKVTIVVETVQDFYVKLNSYTNLTVTPSQPKYYFYPFDQGPNKIVDITTQSIKKKYFCNKSLDSKEKGTLARYFLKSNLETHYGWMSRPKSVIVMIESDDDICAVISIQNFSCPVFDNERDILYDGYYLTMTRSGGITLTQDTFPLGFYIVFIVKTSDEVCTGSIGSNTTLPKMAHYFGWEESHTVSVDTTDGRVKTFRFKVIQTISYREYAIAAGALLGFFMAFYLVFFIVVLVQWKRGTLDESEDSLISPETPHESESIPTVRRRRVVNDGSGSSQRVRSEGGSSQSDTDSEVSTIDDMERDMSLNGGKLCVANLARCRPRVLSARSKMYLWNVLTVAVFYTLPVIQLVVTYQRLLNQSGNQDLCYFNFLCAHPLLALSDFNHVYSNIGYVLLGFLFLIQVWRRHQQHRRKTPEQKELGIPQHFGLLYAMGISLVSEGLLSAAYHVCPNSMNFQFDTSFMYVTSVLCMVKIYQSRHPDINARAHATFGVLAFIIFVGLVGVLNANFYFWVAFTILHLVTCLVLTFQIYYLGRFRLDAGVLSRAARALSARALAAVAPTHCGRCVLLALANLANWGIAAYGVTQHSKDFASHLLMILMSNLFLYTLFYIAMKLLHRESIRWYCWVFIFLTYTLWFIAGYFYLDYNTNWAESPAQSRRLNRACLLQLYDAHDAWHALSAAAMCCSLLVYLSLDDNLSGIPRRKIAVF</sequence>
<comment type="similarity">
    <text evidence="2">Belongs to the SID1 family.</text>
</comment>
<proteinExistence type="inferred from homology"/>
<dbReference type="OrthoDB" id="416618at2759"/>
<dbReference type="InterPro" id="IPR025958">
    <property type="entry name" value="SID1_TM_fam"/>
</dbReference>
<dbReference type="PANTHER" id="PTHR12185">
    <property type="entry name" value="SID1 TRANSMEMBRANE FAMILY MEMEBER"/>
    <property type="match status" value="1"/>
</dbReference>
<evidence type="ECO:0000256" key="9">
    <source>
        <dbReference type="SAM" id="Phobius"/>
    </source>
</evidence>
<keyword evidence="6 9" id="KW-0472">Membrane</keyword>
<evidence type="ECO:0000256" key="2">
    <source>
        <dbReference type="ARBA" id="ARBA00006618"/>
    </source>
</evidence>
<evidence type="ECO:0000256" key="3">
    <source>
        <dbReference type="ARBA" id="ARBA00022692"/>
    </source>
</evidence>
<feature type="transmembrane region" description="Helical" evidence="9">
    <location>
        <begin position="648"/>
        <end position="666"/>
    </location>
</feature>
<feature type="transmembrane region" description="Helical" evidence="9">
    <location>
        <begin position="493"/>
        <end position="514"/>
    </location>
</feature>